<keyword evidence="1" id="KW-0812">Transmembrane</keyword>
<proteinExistence type="predicted"/>
<dbReference type="Proteomes" id="UP000314011">
    <property type="component" value="Unassembled WGS sequence"/>
</dbReference>
<keyword evidence="1" id="KW-0472">Membrane</keyword>
<gene>
    <name evidence="2" type="ORF">FHY64_05570</name>
</gene>
<feature type="transmembrane region" description="Helical" evidence="1">
    <location>
        <begin position="66"/>
        <end position="87"/>
    </location>
</feature>
<keyword evidence="3" id="KW-1185">Reference proteome</keyword>
<reference evidence="2 3" key="1">
    <citation type="submission" date="2019-06" db="EMBL/GenBank/DDBJ databases">
        <title>Genome of new Rhodobacteraceae sp. SM1903.</title>
        <authorList>
            <person name="Ren X."/>
        </authorList>
    </citation>
    <scope>NUCLEOTIDE SEQUENCE [LARGE SCALE GENOMIC DNA]</scope>
    <source>
        <strain evidence="2 3">SM1903</strain>
    </source>
</reference>
<dbReference type="RefSeq" id="WP_140193427.1">
    <property type="nucleotide sequence ID" value="NZ_CP065915.1"/>
</dbReference>
<evidence type="ECO:0000313" key="2">
    <source>
        <dbReference type="EMBL" id="TNY32744.1"/>
    </source>
</evidence>
<accession>A0A5C5GEV1</accession>
<dbReference type="AlphaFoldDB" id="A0A5C5GEV1"/>
<organism evidence="2 3">
    <name type="scientific">Pelagovum pacificum</name>
    <dbReference type="NCBI Taxonomy" id="2588711"/>
    <lineage>
        <taxon>Bacteria</taxon>
        <taxon>Pseudomonadati</taxon>
        <taxon>Pseudomonadota</taxon>
        <taxon>Alphaproteobacteria</taxon>
        <taxon>Rhodobacterales</taxon>
        <taxon>Paracoccaceae</taxon>
        <taxon>Pelagovum</taxon>
    </lineage>
</organism>
<evidence type="ECO:0000313" key="3">
    <source>
        <dbReference type="Proteomes" id="UP000314011"/>
    </source>
</evidence>
<feature type="transmembrane region" description="Helical" evidence="1">
    <location>
        <begin position="99"/>
        <end position="123"/>
    </location>
</feature>
<name>A0A5C5GEV1_9RHOB</name>
<sequence>MRRSDIFIAILLAFAAPLGLAVATSWVPGLVGVTSVFFLASFPAILLVPLGMGVGLLAMSRGLAGWASALLGGALAGWLFLFIVGSVNTLGEARETGLAMRALICLIGSPYGMVYAILLWLVLRWRRPEAVAPR</sequence>
<comment type="caution">
    <text evidence="2">The sequence shown here is derived from an EMBL/GenBank/DDBJ whole genome shotgun (WGS) entry which is preliminary data.</text>
</comment>
<dbReference type="EMBL" id="VFFF01000001">
    <property type="protein sequence ID" value="TNY32744.1"/>
    <property type="molecule type" value="Genomic_DNA"/>
</dbReference>
<feature type="transmembrane region" description="Helical" evidence="1">
    <location>
        <begin position="37"/>
        <end position="59"/>
    </location>
</feature>
<protein>
    <submittedName>
        <fullName evidence="2">Uncharacterized protein</fullName>
    </submittedName>
</protein>
<keyword evidence="1" id="KW-1133">Transmembrane helix</keyword>
<evidence type="ECO:0000256" key="1">
    <source>
        <dbReference type="SAM" id="Phobius"/>
    </source>
</evidence>